<protein>
    <submittedName>
        <fullName evidence="3">Vacuolar protein sorting-associated protein vps5</fullName>
    </submittedName>
</protein>
<dbReference type="InterPro" id="IPR001683">
    <property type="entry name" value="PX_dom"/>
</dbReference>
<dbReference type="EMBL" id="JASJQH010006886">
    <property type="protein sequence ID" value="KAK9729062.1"/>
    <property type="molecule type" value="Genomic_DNA"/>
</dbReference>
<dbReference type="Proteomes" id="UP001479436">
    <property type="component" value="Unassembled WGS sequence"/>
</dbReference>
<organism evidence="3 4">
    <name type="scientific">Basidiobolus ranarum</name>
    <dbReference type="NCBI Taxonomy" id="34480"/>
    <lineage>
        <taxon>Eukaryota</taxon>
        <taxon>Fungi</taxon>
        <taxon>Fungi incertae sedis</taxon>
        <taxon>Zoopagomycota</taxon>
        <taxon>Entomophthoromycotina</taxon>
        <taxon>Basidiobolomycetes</taxon>
        <taxon>Basidiobolales</taxon>
        <taxon>Basidiobolaceae</taxon>
        <taxon>Basidiobolus</taxon>
    </lineage>
</organism>
<sequence length="628" mass="72077">MEKEHLDELSEFLRPHNSSASHLNFEYDELNPFADAISATSLISKSDSLHHTELEYPIRYTEFDEVKPTENEEESLRQLEQLKLQEKNSPKSDRDILEKDDKETPSQKLEENQISSQDPESIANPWSITTTPVASSVAVRPVRSIRKPSFNILADEFEDVTTEKSPQKQETQKESILPKLELKVDLDDSSVKQEQKNTETKEIFDNFLEPNHKDTFVNDSSSITESERAKSPQPSLSSLRVPATGVRPNFEVTVSDPRRIGDPINPYIVYKVTTKTTSSAFRSQHLSVNRRYRDFLWLYNQLTTGNPGVIVPPVPEKHALGRFQGEFVESRRAALEQCLIKITAHPMLYGDPDLKIFLESENFSRDVKERRRDNSKGIMRAFGDAVSNATSFTKFAETDEWFENKRNLLDTLASQLKALSKSIDVLAKQRRDLGSSHFNLGESIYALSSAELNKGLMQNLMGLGELQKQLKSLHERQTSCDLMTMGNTICEYIRIIGSIEVAFNARAKAYQVWQSSLSELPKKRTALEKLRVQPQTRPEKLTYASQDINECESRVENNKFDYEEISKLIRSELDRFDKEKVEDFRDSVETFLQSMSENQWEIVQLWESFLNTISQVQAQIPDEEPIEE</sequence>
<dbReference type="SUPFAM" id="SSF103657">
    <property type="entry name" value="BAR/IMD domain-like"/>
    <property type="match status" value="1"/>
</dbReference>
<dbReference type="PANTHER" id="PTHR10555:SF170">
    <property type="entry name" value="FI18122P1"/>
    <property type="match status" value="1"/>
</dbReference>
<proteinExistence type="predicted"/>
<dbReference type="SUPFAM" id="SSF64268">
    <property type="entry name" value="PX domain"/>
    <property type="match status" value="1"/>
</dbReference>
<dbReference type="SMART" id="SM00312">
    <property type="entry name" value="PX"/>
    <property type="match status" value="1"/>
</dbReference>
<evidence type="ECO:0000259" key="2">
    <source>
        <dbReference type="PROSITE" id="PS50195"/>
    </source>
</evidence>
<feature type="compositionally biased region" description="Basic and acidic residues" evidence="1">
    <location>
        <begin position="64"/>
        <end position="77"/>
    </location>
</feature>
<evidence type="ECO:0000313" key="3">
    <source>
        <dbReference type="EMBL" id="KAK9729062.1"/>
    </source>
</evidence>
<dbReference type="InterPro" id="IPR015404">
    <property type="entry name" value="Vps5_C"/>
</dbReference>
<reference evidence="3 4" key="1">
    <citation type="submission" date="2023-04" db="EMBL/GenBank/DDBJ databases">
        <title>Genome of Basidiobolus ranarum AG-B5.</title>
        <authorList>
            <person name="Stajich J.E."/>
            <person name="Carter-House D."/>
            <person name="Gryganskyi A."/>
        </authorList>
    </citation>
    <scope>NUCLEOTIDE SEQUENCE [LARGE SCALE GENOMIC DNA]</scope>
    <source>
        <strain evidence="3 4">AG-B5</strain>
    </source>
</reference>
<dbReference type="Pfam" id="PF00787">
    <property type="entry name" value="PX"/>
    <property type="match status" value="1"/>
</dbReference>
<feature type="compositionally biased region" description="Basic and acidic residues" evidence="1">
    <location>
        <begin position="83"/>
        <end position="111"/>
    </location>
</feature>
<feature type="region of interest" description="Disordered" evidence="1">
    <location>
        <begin position="64"/>
        <end position="126"/>
    </location>
</feature>
<comment type="caution">
    <text evidence="3">The sequence shown here is derived from an EMBL/GenBank/DDBJ whole genome shotgun (WGS) entry which is preliminary data.</text>
</comment>
<evidence type="ECO:0000313" key="4">
    <source>
        <dbReference type="Proteomes" id="UP001479436"/>
    </source>
</evidence>
<feature type="domain" description="PX" evidence="2">
    <location>
        <begin position="248"/>
        <end position="365"/>
    </location>
</feature>
<feature type="compositionally biased region" description="Polar residues" evidence="1">
    <location>
        <begin position="112"/>
        <end position="126"/>
    </location>
</feature>
<evidence type="ECO:0000256" key="1">
    <source>
        <dbReference type="SAM" id="MobiDB-lite"/>
    </source>
</evidence>
<keyword evidence="4" id="KW-1185">Reference proteome</keyword>
<name>A0ABR2WAZ3_9FUNG</name>
<dbReference type="Gene3D" id="1.20.1270.60">
    <property type="entry name" value="Arfaptin homology (AH) domain/BAR domain"/>
    <property type="match status" value="1"/>
</dbReference>
<dbReference type="Pfam" id="PF09325">
    <property type="entry name" value="Vps5"/>
    <property type="match status" value="1"/>
</dbReference>
<accession>A0ABR2WAZ3</accession>
<dbReference type="InterPro" id="IPR036871">
    <property type="entry name" value="PX_dom_sf"/>
</dbReference>
<gene>
    <name evidence="3" type="primary">vps5_1</name>
    <name evidence="3" type="ORF">K7432_000575</name>
</gene>
<dbReference type="PROSITE" id="PS50195">
    <property type="entry name" value="PX"/>
    <property type="match status" value="1"/>
</dbReference>
<dbReference type="Gene3D" id="3.30.1520.10">
    <property type="entry name" value="Phox-like domain"/>
    <property type="match status" value="1"/>
</dbReference>
<dbReference type="PANTHER" id="PTHR10555">
    <property type="entry name" value="SORTING NEXIN"/>
    <property type="match status" value="1"/>
</dbReference>
<dbReference type="InterPro" id="IPR027267">
    <property type="entry name" value="AH/BAR_dom_sf"/>
</dbReference>
<feature type="region of interest" description="Disordered" evidence="1">
    <location>
        <begin position="215"/>
        <end position="241"/>
    </location>
</feature>